<keyword evidence="3" id="KW-1185">Reference proteome</keyword>
<dbReference type="RefSeq" id="WP_095370995.1">
    <property type="nucleotide sequence ID" value="NZ_CP022983.1"/>
</dbReference>
<sequence>MVGSIDPDRFIDHWLREDFKTIYEATSKVFQGMVSLSAFIEMSAAFNKGVRSYHLTSRTDVIGIGQFVWVDNSKAKAVVVGFDDKYTIVSLYLKPYFVFPETDKIYTKNEYIMPVMDDWFVFWGGTNEFINYHYVYEHQRYAYDLLKVKDGSTYNGRPEKNESYYAFAEEIIAPQDGKVIKVVDGLDDNIPGQMDEEHPPGNYIVIEHAHKEYSMIAHFKKDSIIVQEGEEVLQKQLLGKCGNSGNSSEAHIHFQIMDSEDLHKGKSVRIRFKNGVEPIQGEIVTNHLTKYLNRFEEKFDKVENTMTIADYVFAVPRAIIQLFK</sequence>
<dbReference type="InterPro" id="IPR011055">
    <property type="entry name" value="Dup_hybrid_motif"/>
</dbReference>
<dbReference type="PANTHER" id="PTHR21666:SF270">
    <property type="entry name" value="MUREIN HYDROLASE ACTIVATOR ENVC"/>
    <property type="match status" value="1"/>
</dbReference>
<accession>A0A248TGW2</accession>
<dbReference type="KEGG" id="bko:CKF48_08825"/>
<dbReference type="GO" id="GO:0004222">
    <property type="term" value="F:metalloendopeptidase activity"/>
    <property type="evidence" value="ECO:0007669"/>
    <property type="project" value="TreeGrafter"/>
</dbReference>
<dbReference type="OrthoDB" id="9809488at2"/>
<gene>
    <name evidence="2" type="ORF">CKF48_08825</name>
</gene>
<evidence type="ECO:0000313" key="2">
    <source>
        <dbReference type="EMBL" id="ASV67421.1"/>
    </source>
</evidence>
<proteinExistence type="predicted"/>
<dbReference type="Gene3D" id="2.70.70.10">
    <property type="entry name" value="Glucose Permease (Domain IIA)"/>
    <property type="match status" value="1"/>
</dbReference>
<dbReference type="Pfam" id="PF01551">
    <property type="entry name" value="Peptidase_M23"/>
    <property type="match status" value="1"/>
</dbReference>
<dbReference type="PANTHER" id="PTHR21666">
    <property type="entry name" value="PEPTIDASE-RELATED"/>
    <property type="match status" value="1"/>
</dbReference>
<dbReference type="CDD" id="cd12797">
    <property type="entry name" value="M23_peptidase"/>
    <property type="match status" value="1"/>
</dbReference>
<dbReference type="SUPFAM" id="SSF51261">
    <property type="entry name" value="Duplicated hybrid motif"/>
    <property type="match status" value="1"/>
</dbReference>
<dbReference type="InterPro" id="IPR016047">
    <property type="entry name" value="M23ase_b-sheet_dom"/>
</dbReference>
<dbReference type="Proteomes" id="UP000215137">
    <property type="component" value="Chromosome"/>
</dbReference>
<evidence type="ECO:0000313" key="3">
    <source>
        <dbReference type="Proteomes" id="UP000215137"/>
    </source>
</evidence>
<name>A0A248TGW2_9BACI</name>
<dbReference type="EMBL" id="CP022983">
    <property type="protein sequence ID" value="ASV67421.1"/>
    <property type="molecule type" value="Genomic_DNA"/>
</dbReference>
<feature type="domain" description="M23ase beta-sheet core" evidence="1">
    <location>
        <begin position="169"/>
        <end position="259"/>
    </location>
</feature>
<evidence type="ECO:0000259" key="1">
    <source>
        <dbReference type="Pfam" id="PF01551"/>
    </source>
</evidence>
<reference evidence="2 3" key="1">
    <citation type="submission" date="2017-08" db="EMBL/GenBank/DDBJ databases">
        <title>Complete Genome Sequence of Bacillus kochii Oregon-R-modENCODE STRAIN BDGP4, isolated from Drosophila melanogaster gut.</title>
        <authorList>
            <person name="Wan K.H."/>
            <person name="Yu C."/>
            <person name="Park S."/>
            <person name="Hammonds A.S."/>
            <person name="Booth B.W."/>
            <person name="Celniker S.E."/>
        </authorList>
    </citation>
    <scope>NUCLEOTIDE SEQUENCE [LARGE SCALE GENOMIC DNA]</scope>
    <source>
        <strain evidence="2 3">BDGP4</strain>
    </source>
</reference>
<dbReference type="InterPro" id="IPR050570">
    <property type="entry name" value="Cell_wall_metabolism_enzyme"/>
</dbReference>
<dbReference type="AlphaFoldDB" id="A0A248TGW2"/>
<organism evidence="2 3">
    <name type="scientific">Cytobacillus kochii</name>
    <dbReference type="NCBI Taxonomy" id="859143"/>
    <lineage>
        <taxon>Bacteria</taxon>
        <taxon>Bacillati</taxon>
        <taxon>Bacillota</taxon>
        <taxon>Bacilli</taxon>
        <taxon>Bacillales</taxon>
        <taxon>Bacillaceae</taxon>
        <taxon>Cytobacillus</taxon>
    </lineage>
</organism>
<protein>
    <recommendedName>
        <fullName evidence="1">M23ase beta-sheet core domain-containing protein</fullName>
    </recommendedName>
</protein>